<evidence type="ECO:0000256" key="4">
    <source>
        <dbReference type="ARBA" id="ARBA00022989"/>
    </source>
</evidence>
<sequence>MIGGIAGPIAFFFIKYAGILPNDISEDGITVIALATWMLVWWVTETVPIAVTALLPLVIFPFFNVLSIKATAAPYSNPIIFLFMGGFMVALGMEKWKLHLRIALGIVRMTGTKANQIVLGFMVATGFLSMWISNTATTVMMLPIAASIINLLLKDDKGIDPKDAKNFATSLMLGIAYAASVGGIATLIGTPPNAIFGGFMKETYNIEIDFFNWMLLGVPFSTVMMGIVYIVLLKFVYPNNLKELKGGKELIEKEYQDLGPIQWEEKCVGIVFCLTAFLWVFRSLINKYGPITLNDSSIAIFAGVLLFIIPSTKSKGTFLLAWKDTEKLPWGVLVLFGGGLSMASALGNAGVIEYIGNLISSSTSVHGVFMMMLLISIILFATEVMSNTALATIFLPVVGGVAVALGNDVLTFAAPIAMAASCAFMLPMATPPNAIVFASGHVTVQQMVRAGVTLNIISVLLLTLLSQTLVPLIFE</sequence>
<feature type="transmembrane region" description="Helical" evidence="6">
    <location>
        <begin position="210"/>
        <end position="232"/>
    </location>
</feature>
<dbReference type="EMBL" id="CP034562">
    <property type="protein sequence ID" value="AZQ64560.1"/>
    <property type="molecule type" value="Genomic_DNA"/>
</dbReference>
<evidence type="ECO:0000256" key="5">
    <source>
        <dbReference type="ARBA" id="ARBA00023136"/>
    </source>
</evidence>
<dbReference type="InterPro" id="IPR001898">
    <property type="entry name" value="SLC13A/DASS"/>
</dbReference>
<feature type="transmembrane region" description="Helical" evidence="6">
    <location>
        <begin position="291"/>
        <end position="309"/>
    </location>
</feature>
<evidence type="ECO:0000256" key="6">
    <source>
        <dbReference type="SAM" id="Phobius"/>
    </source>
</evidence>
<dbReference type="KEGG" id="fll:EI427_08210"/>
<dbReference type="GO" id="GO:0005886">
    <property type="term" value="C:plasma membrane"/>
    <property type="evidence" value="ECO:0007669"/>
    <property type="project" value="TreeGrafter"/>
</dbReference>
<feature type="transmembrane region" description="Helical" evidence="6">
    <location>
        <begin position="452"/>
        <end position="474"/>
    </location>
</feature>
<accession>A0A3Q9FQ60</accession>
<reference evidence="7 8" key="1">
    <citation type="submission" date="2018-12" db="EMBL/GenBank/DDBJ databases">
        <title>Flammeovirga pectinis sp. nov., isolated from the gut of the Korean scallop, Patinopecten yessoensis.</title>
        <authorList>
            <person name="Bae J.-W."/>
            <person name="Jeong Y.-S."/>
            <person name="Kang W."/>
        </authorList>
    </citation>
    <scope>NUCLEOTIDE SEQUENCE [LARGE SCALE GENOMIC DNA]</scope>
    <source>
        <strain evidence="7 8">L12M1</strain>
    </source>
</reference>
<feature type="transmembrane region" description="Helical" evidence="6">
    <location>
        <begin position="114"/>
        <end position="132"/>
    </location>
</feature>
<dbReference type="AlphaFoldDB" id="A0A3Q9FQ60"/>
<dbReference type="GO" id="GO:0015141">
    <property type="term" value="F:succinate transmembrane transporter activity"/>
    <property type="evidence" value="ECO:0007669"/>
    <property type="project" value="UniProtKB-ARBA"/>
</dbReference>
<keyword evidence="5 6" id="KW-0472">Membrane</keyword>
<evidence type="ECO:0000256" key="3">
    <source>
        <dbReference type="ARBA" id="ARBA00022692"/>
    </source>
</evidence>
<feature type="transmembrane region" description="Helical" evidence="6">
    <location>
        <begin position="412"/>
        <end position="431"/>
    </location>
</feature>
<dbReference type="Pfam" id="PF00939">
    <property type="entry name" value="Na_sulph_symp"/>
    <property type="match status" value="1"/>
</dbReference>
<evidence type="ECO:0000313" key="7">
    <source>
        <dbReference type="EMBL" id="AZQ64560.1"/>
    </source>
</evidence>
<feature type="transmembrane region" description="Helical" evidence="6">
    <location>
        <begin position="330"/>
        <end position="352"/>
    </location>
</feature>
<dbReference type="PROSITE" id="PS01271">
    <property type="entry name" value="NA_SULFATE"/>
    <property type="match status" value="1"/>
</dbReference>
<dbReference type="OrthoDB" id="9766267at2"/>
<dbReference type="InterPro" id="IPR031312">
    <property type="entry name" value="Na/sul_symport_CS"/>
</dbReference>
<evidence type="ECO:0000256" key="1">
    <source>
        <dbReference type="ARBA" id="ARBA00004141"/>
    </source>
</evidence>
<name>A0A3Q9FQ60_9BACT</name>
<keyword evidence="8" id="KW-1185">Reference proteome</keyword>
<gene>
    <name evidence="7" type="ORF">EI427_08210</name>
</gene>
<keyword evidence="2" id="KW-0813">Transport</keyword>
<feature type="transmembrane region" description="Helical" evidence="6">
    <location>
        <begin position="388"/>
        <end position="406"/>
    </location>
</feature>
<feature type="transmembrane region" description="Helical" evidence="6">
    <location>
        <begin position="167"/>
        <end position="190"/>
    </location>
</feature>
<feature type="transmembrane region" description="Helical" evidence="6">
    <location>
        <begin position="138"/>
        <end position="155"/>
    </location>
</feature>
<feature type="transmembrane region" description="Helical" evidence="6">
    <location>
        <begin position="39"/>
        <end position="63"/>
    </location>
</feature>
<dbReference type="NCBIfam" id="TIGR00785">
    <property type="entry name" value="dass"/>
    <property type="match status" value="1"/>
</dbReference>
<protein>
    <submittedName>
        <fullName evidence="7">DASS family sodium-coupled anion symporter</fullName>
    </submittedName>
</protein>
<organism evidence="7 8">
    <name type="scientific">Flammeovirga pectinis</name>
    <dbReference type="NCBI Taxonomy" id="2494373"/>
    <lineage>
        <taxon>Bacteria</taxon>
        <taxon>Pseudomonadati</taxon>
        <taxon>Bacteroidota</taxon>
        <taxon>Cytophagia</taxon>
        <taxon>Cytophagales</taxon>
        <taxon>Flammeovirgaceae</taxon>
        <taxon>Flammeovirga</taxon>
    </lineage>
</organism>
<proteinExistence type="predicted"/>
<keyword evidence="4 6" id="KW-1133">Transmembrane helix</keyword>
<evidence type="ECO:0000256" key="2">
    <source>
        <dbReference type="ARBA" id="ARBA00022448"/>
    </source>
</evidence>
<keyword evidence="3 6" id="KW-0812">Transmembrane</keyword>
<dbReference type="Proteomes" id="UP000267268">
    <property type="component" value="Chromosome 1"/>
</dbReference>
<feature type="transmembrane region" description="Helical" evidence="6">
    <location>
        <begin position="75"/>
        <end position="93"/>
    </location>
</feature>
<dbReference type="PANTHER" id="PTHR10283:SF82">
    <property type="entry name" value="SOLUTE CARRIER FAMILY 13 MEMBER 2"/>
    <property type="match status" value="1"/>
</dbReference>
<dbReference type="CDD" id="cd01115">
    <property type="entry name" value="SLC13_permease"/>
    <property type="match status" value="1"/>
</dbReference>
<feature type="transmembrane region" description="Helical" evidence="6">
    <location>
        <begin position="267"/>
        <end position="285"/>
    </location>
</feature>
<feature type="transmembrane region" description="Helical" evidence="6">
    <location>
        <begin position="358"/>
        <end position="381"/>
    </location>
</feature>
<evidence type="ECO:0000313" key="8">
    <source>
        <dbReference type="Proteomes" id="UP000267268"/>
    </source>
</evidence>
<dbReference type="PANTHER" id="PTHR10283">
    <property type="entry name" value="SOLUTE CARRIER FAMILY 13 MEMBER"/>
    <property type="match status" value="1"/>
</dbReference>
<comment type="subcellular location">
    <subcellularLocation>
        <location evidence="1">Membrane</location>
        <topology evidence="1">Multi-pass membrane protein</topology>
    </subcellularLocation>
</comment>